<proteinExistence type="predicted"/>
<dbReference type="Gene3D" id="2.60.120.10">
    <property type="entry name" value="Jelly Rolls"/>
    <property type="match status" value="1"/>
</dbReference>
<dbReference type="Pfam" id="PF12973">
    <property type="entry name" value="Cupin_7"/>
    <property type="match status" value="1"/>
</dbReference>
<dbReference type="Proteomes" id="UP000199032">
    <property type="component" value="Unassembled WGS sequence"/>
</dbReference>
<dbReference type="STRING" id="1742972.COMA1_11681"/>
<accession>A0A0S4LEP7</accession>
<dbReference type="RefSeq" id="WP_090746319.1">
    <property type="nucleotide sequence ID" value="NZ_CZQA01000001.1"/>
</dbReference>
<dbReference type="Gene3D" id="1.10.10.1320">
    <property type="entry name" value="Anti-sigma factor, zinc-finger domain"/>
    <property type="match status" value="1"/>
</dbReference>
<dbReference type="AlphaFoldDB" id="A0A0S4LEP7"/>
<dbReference type="OrthoDB" id="9801227at2"/>
<reference evidence="2 3" key="1">
    <citation type="submission" date="2015-10" db="EMBL/GenBank/DDBJ databases">
        <authorList>
            <person name="Gilbert D.G."/>
        </authorList>
    </citation>
    <scope>NUCLEOTIDE SEQUENCE [LARGE SCALE GENOMIC DNA]</scope>
    <source>
        <strain evidence="2">COMA1</strain>
    </source>
</reference>
<dbReference type="InterPro" id="IPR014710">
    <property type="entry name" value="RmlC-like_jellyroll"/>
</dbReference>
<dbReference type="InterPro" id="IPR041916">
    <property type="entry name" value="Anti_sigma_zinc_sf"/>
</dbReference>
<name>A0A0S4LEP7_9BACT</name>
<keyword evidence="3" id="KW-1185">Reference proteome</keyword>
<sequence length="295" mass="32284">MTETKLPEELEERAMLYALGVLDPEDRRAFELRLQGEPALLRQTAAAYQATGYVLSTLVAPVTPPSTLRERLVRQVAEEAAREVEQFELAANTVALGSTPVKPRDSVRERLLSQIQTHSAVRLVVNESVPVLGDIASRASDERVSEEKIDVSQDAAPLPTWLSSGWTAVSNFVRTLLIRSMIPRPSSGGLTFVKASEGAWREIAQGVTAKLLAFDPVSRRTTTLLRFLPGTSYAPHRHAAVEELYVLEGGCSIASREMAVGDYHRAEAGTVHHDTSTEEGCLLLVISSPQNEMLK</sequence>
<organism evidence="2 3">
    <name type="scientific">Candidatus Nitrospira nitrosa</name>
    <dbReference type="NCBI Taxonomy" id="1742972"/>
    <lineage>
        <taxon>Bacteria</taxon>
        <taxon>Pseudomonadati</taxon>
        <taxon>Nitrospirota</taxon>
        <taxon>Nitrospiria</taxon>
        <taxon>Nitrospirales</taxon>
        <taxon>Nitrospiraceae</taxon>
        <taxon>Nitrospira</taxon>
    </lineage>
</organism>
<evidence type="ECO:0000313" key="2">
    <source>
        <dbReference type="EMBL" id="CUS34404.1"/>
    </source>
</evidence>
<dbReference type="SUPFAM" id="SSF51182">
    <property type="entry name" value="RmlC-like cupins"/>
    <property type="match status" value="1"/>
</dbReference>
<evidence type="ECO:0000313" key="3">
    <source>
        <dbReference type="Proteomes" id="UP000199032"/>
    </source>
</evidence>
<dbReference type="EMBL" id="CZQA01000001">
    <property type="protein sequence ID" value="CUS34404.1"/>
    <property type="molecule type" value="Genomic_DNA"/>
</dbReference>
<dbReference type="InterPro" id="IPR025979">
    <property type="entry name" value="ChrR-like_cupin_dom"/>
</dbReference>
<gene>
    <name evidence="2" type="ORF">COMA1_11681</name>
</gene>
<evidence type="ECO:0000259" key="1">
    <source>
        <dbReference type="Pfam" id="PF12973"/>
    </source>
</evidence>
<dbReference type="InterPro" id="IPR011051">
    <property type="entry name" value="RmlC_Cupin_sf"/>
</dbReference>
<feature type="domain" description="ChrR-like cupin" evidence="1">
    <location>
        <begin position="192"/>
        <end position="287"/>
    </location>
</feature>
<protein>
    <recommendedName>
        <fullName evidence="1">ChrR-like cupin domain-containing protein</fullName>
    </recommendedName>
</protein>